<keyword evidence="4 9" id="KW-0547">Nucleotide-binding</keyword>
<dbReference type="PANTHER" id="PTHR43895">
    <property type="entry name" value="CALCIUM/CALMODULIN-DEPENDENT PROTEIN KINASE KINASE-RELATED"/>
    <property type="match status" value="1"/>
</dbReference>
<dbReference type="InterPro" id="IPR017441">
    <property type="entry name" value="Protein_kinase_ATP_BS"/>
</dbReference>
<reference evidence="12 13" key="1">
    <citation type="submission" date="2018-02" db="EMBL/GenBank/DDBJ databases">
        <title>The genomes of Aspergillus section Nigri reveals drivers in fungal speciation.</title>
        <authorList>
            <consortium name="DOE Joint Genome Institute"/>
            <person name="Vesth T.C."/>
            <person name="Nybo J."/>
            <person name="Theobald S."/>
            <person name="Brandl J."/>
            <person name="Frisvad J.C."/>
            <person name="Nielsen K.F."/>
            <person name="Lyhne E.K."/>
            <person name="Kogle M.E."/>
            <person name="Kuo A."/>
            <person name="Riley R."/>
            <person name="Clum A."/>
            <person name="Nolan M."/>
            <person name="Lipzen A."/>
            <person name="Salamov A."/>
            <person name="Henrissat B."/>
            <person name="Wiebenga A."/>
            <person name="De vries R.P."/>
            <person name="Grigoriev I.V."/>
            <person name="Mortensen U.H."/>
            <person name="Andersen M.R."/>
            <person name="Baker S.E."/>
        </authorList>
    </citation>
    <scope>NUCLEOTIDE SEQUENCE [LARGE SCALE GENOMIC DNA]</scope>
    <source>
        <strain evidence="12 13">CBS 121057</strain>
    </source>
</reference>
<dbReference type="SUPFAM" id="SSF56112">
    <property type="entry name" value="Protein kinase-like (PK-like)"/>
    <property type="match status" value="1"/>
</dbReference>
<evidence type="ECO:0000256" key="5">
    <source>
        <dbReference type="ARBA" id="ARBA00022777"/>
    </source>
</evidence>
<evidence type="ECO:0000256" key="4">
    <source>
        <dbReference type="ARBA" id="ARBA00022741"/>
    </source>
</evidence>
<dbReference type="SMART" id="SM00220">
    <property type="entry name" value="S_TKc"/>
    <property type="match status" value="1"/>
</dbReference>
<dbReference type="VEuPathDB" id="FungiDB:BO78DRAFT_309805"/>
<dbReference type="OrthoDB" id="4062651at2759"/>
<organism evidence="12 13">
    <name type="scientific">Aspergillus sclerotiicarbonarius (strain CBS 121057 / IBT 28362)</name>
    <dbReference type="NCBI Taxonomy" id="1448318"/>
    <lineage>
        <taxon>Eukaryota</taxon>
        <taxon>Fungi</taxon>
        <taxon>Dikarya</taxon>
        <taxon>Ascomycota</taxon>
        <taxon>Pezizomycotina</taxon>
        <taxon>Eurotiomycetes</taxon>
        <taxon>Eurotiomycetidae</taxon>
        <taxon>Eurotiales</taxon>
        <taxon>Aspergillaceae</taxon>
        <taxon>Aspergillus</taxon>
        <taxon>Aspergillus subgen. Circumdati</taxon>
    </lineage>
</organism>
<proteinExistence type="predicted"/>
<keyword evidence="5 12" id="KW-0418">Kinase</keyword>
<feature type="region of interest" description="Disordered" evidence="10">
    <location>
        <begin position="321"/>
        <end position="352"/>
    </location>
</feature>
<dbReference type="STRING" id="1448318.A0A319EER6"/>
<evidence type="ECO:0000256" key="6">
    <source>
        <dbReference type="ARBA" id="ARBA00022840"/>
    </source>
</evidence>
<dbReference type="GO" id="GO:0007165">
    <property type="term" value="P:signal transduction"/>
    <property type="evidence" value="ECO:0007669"/>
    <property type="project" value="TreeGrafter"/>
</dbReference>
<evidence type="ECO:0000256" key="8">
    <source>
        <dbReference type="ARBA" id="ARBA00048679"/>
    </source>
</evidence>
<dbReference type="Gene3D" id="1.10.510.10">
    <property type="entry name" value="Transferase(Phosphotransferase) domain 1"/>
    <property type="match status" value="1"/>
</dbReference>
<evidence type="ECO:0000256" key="9">
    <source>
        <dbReference type="PROSITE-ProRule" id="PRU10141"/>
    </source>
</evidence>
<comment type="catalytic activity">
    <reaction evidence="8">
        <text>L-seryl-[protein] + ATP = O-phospho-L-seryl-[protein] + ADP + H(+)</text>
        <dbReference type="Rhea" id="RHEA:17989"/>
        <dbReference type="Rhea" id="RHEA-COMP:9863"/>
        <dbReference type="Rhea" id="RHEA-COMP:11604"/>
        <dbReference type="ChEBI" id="CHEBI:15378"/>
        <dbReference type="ChEBI" id="CHEBI:29999"/>
        <dbReference type="ChEBI" id="CHEBI:30616"/>
        <dbReference type="ChEBI" id="CHEBI:83421"/>
        <dbReference type="ChEBI" id="CHEBI:456216"/>
        <dbReference type="EC" id="2.7.11.1"/>
    </reaction>
</comment>
<sequence length="352" mass="40563">MLRELKKTYKSRKCCFSGRGRVLGYGSFGRARVVYKRNSKDKAPYVVKEFFRRPNTTKRVLHHQIRHEYAVTRRAHHPNVVKVVDLCTRKDELSYVMEYCDQGDLHDLIDARILPFKEQLCLFKQLLRGVANLHSQGAAHLDLKPGNLLINSDSVLKIADFGFCHIFKDPSKGPHHFVRLRGGEVVGTEPYLPPEVFYHGVDYDPRKVDVWCCANVALLLNDNGFPWQKAREDDLDYKLFVEGWRQFMRPNIGRTIDPANYPYCGKLSIPEHYPSIHMMVLILKMLNPNPRHRITIHQALNDPVVRAIECCSPAYYPTDGRTIPGPSIKHDHRLRPAPPRSGRRGPWGLGPR</sequence>
<dbReference type="InterPro" id="IPR011009">
    <property type="entry name" value="Kinase-like_dom_sf"/>
</dbReference>
<gene>
    <name evidence="12" type="ORF">BO78DRAFT_309805</name>
</gene>
<keyword evidence="2" id="KW-0723">Serine/threonine-protein kinase</keyword>
<evidence type="ECO:0000313" key="12">
    <source>
        <dbReference type="EMBL" id="PYI08722.1"/>
    </source>
</evidence>
<accession>A0A319EER6</accession>
<evidence type="ECO:0000256" key="7">
    <source>
        <dbReference type="ARBA" id="ARBA00047899"/>
    </source>
</evidence>
<keyword evidence="13" id="KW-1185">Reference proteome</keyword>
<evidence type="ECO:0000256" key="10">
    <source>
        <dbReference type="SAM" id="MobiDB-lite"/>
    </source>
</evidence>
<dbReference type="PROSITE" id="PS50011">
    <property type="entry name" value="PROTEIN_KINASE_DOM"/>
    <property type="match status" value="1"/>
</dbReference>
<comment type="catalytic activity">
    <reaction evidence="7">
        <text>L-threonyl-[protein] + ATP = O-phospho-L-threonyl-[protein] + ADP + H(+)</text>
        <dbReference type="Rhea" id="RHEA:46608"/>
        <dbReference type="Rhea" id="RHEA-COMP:11060"/>
        <dbReference type="Rhea" id="RHEA-COMP:11605"/>
        <dbReference type="ChEBI" id="CHEBI:15378"/>
        <dbReference type="ChEBI" id="CHEBI:30013"/>
        <dbReference type="ChEBI" id="CHEBI:30616"/>
        <dbReference type="ChEBI" id="CHEBI:61977"/>
        <dbReference type="ChEBI" id="CHEBI:456216"/>
        <dbReference type="EC" id="2.7.11.1"/>
    </reaction>
</comment>
<dbReference type="EMBL" id="KZ826332">
    <property type="protein sequence ID" value="PYI08722.1"/>
    <property type="molecule type" value="Genomic_DNA"/>
</dbReference>
<dbReference type="Proteomes" id="UP000248423">
    <property type="component" value="Unassembled WGS sequence"/>
</dbReference>
<dbReference type="Pfam" id="PF00069">
    <property type="entry name" value="Pkinase"/>
    <property type="match status" value="1"/>
</dbReference>
<evidence type="ECO:0000256" key="1">
    <source>
        <dbReference type="ARBA" id="ARBA00012513"/>
    </source>
</evidence>
<feature type="binding site" evidence="9">
    <location>
        <position position="48"/>
    </location>
    <ligand>
        <name>ATP</name>
        <dbReference type="ChEBI" id="CHEBI:30616"/>
    </ligand>
</feature>
<feature type="domain" description="Protein kinase" evidence="11">
    <location>
        <begin position="17"/>
        <end position="305"/>
    </location>
</feature>
<dbReference type="PANTHER" id="PTHR43895:SF32">
    <property type="entry name" value="SERINE_THREONINE-PROTEIN KINASE CHK1"/>
    <property type="match status" value="1"/>
</dbReference>
<dbReference type="AlphaFoldDB" id="A0A319EER6"/>
<evidence type="ECO:0000256" key="2">
    <source>
        <dbReference type="ARBA" id="ARBA00022527"/>
    </source>
</evidence>
<dbReference type="PROSITE" id="PS00107">
    <property type="entry name" value="PROTEIN_KINASE_ATP"/>
    <property type="match status" value="1"/>
</dbReference>
<keyword evidence="3" id="KW-0808">Transferase</keyword>
<evidence type="ECO:0000256" key="3">
    <source>
        <dbReference type="ARBA" id="ARBA00022679"/>
    </source>
</evidence>
<dbReference type="GO" id="GO:0005524">
    <property type="term" value="F:ATP binding"/>
    <property type="evidence" value="ECO:0007669"/>
    <property type="project" value="UniProtKB-UniRule"/>
</dbReference>
<dbReference type="EC" id="2.7.11.1" evidence="1"/>
<evidence type="ECO:0000313" key="13">
    <source>
        <dbReference type="Proteomes" id="UP000248423"/>
    </source>
</evidence>
<name>A0A319EER6_ASPSB</name>
<dbReference type="InterPro" id="IPR000719">
    <property type="entry name" value="Prot_kinase_dom"/>
</dbReference>
<dbReference type="GO" id="GO:0004674">
    <property type="term" value="F:protein serine/threonine kinase activity"/>
    <property type="evidence" value="ECO:0007669"/>
    <property type="project" value="UniProtKB-KW"/>
</dbReference>
<evidence type="ECO:0000259" key="11">
    <source>
        <dbReference type="PROSITE" id="PS50011"/>
    </source>
</evidence>
<protein>
    <recommendedName>
        <fullName evidence="1">non-specific serine/threonine protein kinase</fullName>
        <ecNumber evidence="1">2.7.11.1</ecNumber>
    </recommendedName>
</protein>
<keyword evidence="6 9" id="KW-0067">ATP-binding</keyword>